<dbReference type="InterPro" id="IPR013103">
    <property type="entry name" value="RVT_2"/>
</dbReference>
<evidence type="ECO:0000259" key="1">
    <source>
        <dbReference type="Pfam" id="PF07727"/>
    </source>
</evidence>
<sequence>EKWKSAIHEEKEAHEINKTGPMSMKMKLNKENNDLNMGFQKKEDGRYKATRLLVKGYQQKFGIDYTETFSPVVNISSFRVILALATMKTTSLRNLVI</sequence>
<dbReference type="AlphaFoldDB" id="A0A161MJ78"/>
<name>A0A161MJ78_TRIIF</name>
<reference evidence="2" key="2">
    <citation type="journal article" date="2017" name="J. Med. Entomol.">
        <title>Transcriptome Analysis of the Triatoma infestans (Hemiptera: Reduviidae) Integument.</title>
        <authorList>
            <person name="Calderon-Fernandez G.M."/>
            <person name="Moriconi D.E."/>
            <person name="Dulbecco A.B."/>
            <person name="Juarez M.P."/>
        </authorList>
    </citation>
    <scope>NUCLEOTIDE SEQUENCE</scope>
    <source>
        <strain evidence="2">Int1</strain>
        <tissue evidence="2">Integument</tissue>
    </source>
</reference>
<proteinExistence type="predicted"/>
<dbReference type="Pfam" id="PF07727">
    <property type="entry name" value="RVT_2"/>
    <property type="match status" value="1"/>
</dbReference>
<dbReference type="EMBL" id="GEMB01005615">
    <property type="protein sequence ID" value="JAR97707.1"/>
    <property type="molecule type" value="Transcribed_RNA"/>
</dbReference>
<reference evidence="2" key="1">
    <citation type="submission" date="2016-04" db="EMBL/GenBank/DDBJ databases">
        <authorList>
            <person name="Calderon-Fernandez G.M.Sr."/>
        </authorList>
    </citation>
    <scope>NUCLEOTIDE SEQUENCE</scope>
    <source>
        <strain evidence="2">Int1</strain>
        <tissue evidence="2">Integument</tissue>
    </source>
</reference>
<protein>
    <submittedName>
        <fullName evidence="2">Gag-pol polyprotein</fullName>
    </submittedName>
</protein>
<feature type="domain" description="Reverse transcriptase Ty1/copia-type" evidence="1">
    <location>
        <begin position="40"/>
        <end position="92"/>
    </location>
</feature>
<accession>A0A161MJ78</accession>
<evidence type="ECO:0000313" key="2">
    <source>
        <dbReference type="EMBL" id="JAR97707.1"/>
    </source>
</evidence>
<organism evidence="2">
    <name type="scientific">Triatoma infestans</name>
    <name type="common">Assassin bug</name>
    <dbReference type="NCBI Taxonomy" id="30076"/>
    <lineage>
        <taxon>Eukaryota</taxon>
        <taxon>Metazoa</taxon>
        <taxon>Ecdysozoa</taxon>
        <taxon>Arthropoda</taxon>
        <taxon>Hexapoda</taxon>
        <taxon>Insecta</taxon>
        <taxon>Pterygota</taxon>
        <taxon>Neoptera</taxon>
        <taxon>Paraneoptera</taxon>
        <taxon>Hemiptera</taxon>
        <taxon>Heteroptera</taxon>
        <taxon>Panheteroptera</taxon>
        <taxon>Cimicomorpha</taxon>
        <taxon>Reduviidae</taxon>
        <taxon>Triatominae</taxon>
        <taxon>Triatoma</taxon>
    </lineage>
</organism>
<feature type="non-terminal residue" evidence="2">
    <location>
        <position position="1"/>
    </location>
</feature>